<comment type="caution">
    <text evidence="1">The sequence shown here is derived from an EMBL/GenBank/DDBJ whole genome shotgun (WGS) entry which is preliminary data.</text>
</comment>
<evidence type="ECO:0000313" key="1">
    <source>
        <dbReference type="EMBL" id="GAA2015895.1"/>
    </source>
</evidence>
<accession>A0ABP5F3J8</accession>
<dbReference type="EMBL" id="BAAAQN010000004">
    <property type="protein sequence ID" value="GAA2015895.1"/>
    <property type="molecule type" value="Genomic_DNA"/>
</dbReference>
<dbReference type="InterPro" id="IPR021678">
    <property type="entry name" value="DUF3263"/>
</dbReference>
<sequence>MLAFETTFWSRGGTKEQAIRDRFGTSPTRYYQQLNLLIDKPAALEAAPALVKRLRAVRDARRAARGGAG</sequence>
<reference evidence="2" key="1">
    <citation type="journal article" date="2019" name="Int. J. Syst. Evol. Microbiol.">
        <title>The Global Catalogue of Microorganisms (GCM) 10K type strain sequencing project: providing services to taxonomists for standard genome sequencing and annotation.</title>
        <authorList>
            <consortium name="The Broad Institute Genomics Platform"/>
            <consortium name="The Broad Institute Genome Sequencing Center for Infectious Disease"/>
            <person name="Wu L."/>
            <person name="Ma J."/>
        </authorList>
    </citation>
    <scope>NUCLEOTIDE SEQUENCE [LARGE SCALE GENOMIC DNA]</scope>
    <source>
        <strain evidence="2">JCM 16014</strain>
    </source>
</reference>
<dbReference type="Pfam" id="PF11662">
    <property type="entry name" value="DUF3263"/>
    <property type="match status" value="1"/>
</dbReference>
<proteinExistence type="predicted"/>
<name>A0ABP5F3J8_9ACTN</name>
<keyword evidence="2" id="KW-1185">Reference proteome</keyword>
<organism evidence="1 2">
    <name type="scientific">Catenulispora yoronensis</name>
    <dbReference type="NCBI Taxonomy" id="450799"/>
    <lineage>
        <taxon>Bacteria</taxon>
        <taxon>Bacillati</taxon>
        <taxon>Actinomycetota</taxon>
        <taxon>Actinomycetes</taxon>
        <taxon>Catenulisporales</taxon>
        <taxon>Catenulisporaceae</taxon>
        <taxon>Catenulispora</taxon>
    </lineage>
</organism>
<evidence type="ECO:0008006" key="3">
    <source>
        <dbReference type="Google" id="ProtNLM"/>
    </source>
</evidence>
<evidence type="ECO:0000313" key="2">
    <source>
        <dbReference type="Proteomes" id="UP001500751"/>
    </source>
</evidence>
<protein>
    <recommendedName>
        <fullName evidence="3">DUF3263 domain-containing protein</fullName>
    </recommendedName>
</protein>
<dbReference type="Proteomes" id="UP001500751">
    <property type="component" value="Unassembled WGS sequence"/>
</dbReference>
<gene>
    <name evidence="1" type="ORF">GCM10009839_09120</name>
</gene>